<evidence type="ECO:0000313" key="2">
    <source>
        <dbReference type="Proteomes" id="UP000785679"/>
    </source>
</evidence>
<comment type="caution">
    <text evidence="1">The sequence shown here is derived from an EMBL/GenBank/DDBJ whole genome shotgun (WGS) entry which is preliminary data.</text>
</comment>
<dbReference type="EMBL" id="RRYP01032357">
    <property type="protein sequence ID" value="TNV70823.1"/>
    <property type="molecule type" value="Genomic_DNA"/>
</dbReference>
<keyword evidence="2" id="KW-1185">Reference proteome</keyword>
<evidence type="ECO:0000313" key="1">
    <source>
        <dbReference type="EMBL" id="TNV70823.1"/>
    </source>
</evidence>
<protein>
    <recommendedName>
        <fullName evidence="3">THIF-type NAD/FAD binding fold domain-containing protein</fullName>
    </recommendedName>
</protein>
<dbReference type="Proteomes" id="UP000785679">
    <property type="component" value="Unassembled WGS sequence"/>
</dbReference>
<dbReference type="Gene3D" id="3.40.50.720">
    <property type="entry name" value="NAD(P)-binding Rossmann-like Domain"/>
    <property type="match status" value="1"/>
</dbReference>
<proteinExistence type="predicted"/>
<gene>
    <name evidence="1" type="ORF">FGO68_gene1116</name>
</gene>
<reference evidence="1" key="1">
    <citation type="submission" date="2019-06" db="EMBL/GenBank/DDBJ databases">
        <authorList>
            <person name="Zheng W."/>
        </authorList>
    </citation>
    <scope>NUCLEOTIDE SEQUENCE</scope>
    <source>
        <strain evidence="1">QDHG01</strain>
    </source>
</reference>
<dbReference type="AlphaFoldDB" id="A0A8J8N9H1"/>
<organism evidence="1 2">
    <name type="scientific">Halteria grandinella</name>
    <dbReference type="NCBI Taxonomy" id="5974"/>
    <lineage>
        <taxon>Eukaryota</taxon>
        <taxon>Sar</taxon>
        <taxon>Alveolata</taxon>
        <taxon>Ciliophora</taxon>
        <taxon>Intramacronucleata</taxon>
        <taxon>Spirotrichea</taxon>
        <taxon>Stichotrichia</taxon>
        <taxon>Sporadotrichida</taxon>
        <taxon>Halteriidae</taxon>
        <taxon>Halteria</taxon>
    </lineage>
</organism>
<sequence length="162" mass="17845">MEELAREWSLFPTPSKNVKGSIDAPIPERNLRIVVGRYPTELIEQLMRDDMDHFFVGQIVGGAALCGPLVVPAKTPCKSCIEIGVCERYGIEDLEPMNSEFDELPVSVGYQVAGVATQAVLQLIDTGSSEFIGSQLTFDYLSPTPGALTRFARHPKCPCQWK</sequence>
<evidence type="ECO:0008006" key="3">
    <source>
        <dbReference type="Google" id="ProtNLM"/>
    </source>
</evidence>
<accession>A0A8J8N9H1</accession>
<name>A0A8J8N9H1_HALGN</name>